<evidence type="ECO:0000256" key="1">
    <source>
        <dbReference type="SAM" id="Phobius"/>
    </source>
</evidence>
<accession>A0AAW3JQ88</accession>
<protein>
    <recommendedName>
        <fullName evidence="4">Extracellular solute-binding protein</fullName>
    </recommendedName>
</protein>
<dbReference type="Proteomes" id="UP000050833">
    <property type="component" value="Unassembled WGS sequence"/>
</dbReference>
<organism evidence="2 3">
    <name type="scientific">Butyribacter intestini</name>
    <dbReference type="NCBI Taxonomy" id="1703332"/>
    <lineage>
        <taxon>Bacteria</taxon>
        <taxon>Bacillati</taxon>
        <taxon>Bacillota</taxon>
        <taxon>Clostridia</taxon>
        <taxon>Lachnospirales</taxon>
        <taxon>Lachnospiraceae</taxon>
        <taxon>Butyribacter</taxon>
    </lineage>
</organism>
<dbReference type="Gene3D" id="3.40.190.10">
    <property type="entry name" value="Periplasmic binding protein-like II"/>
    <property type="match status" value="1"/>
</dbReference>
<evidence type="ECO:0000313" key="3">
    <source>
        <dbReference type="Proteomes" id="UP000050833"/>
    </source>
</evidence>
<dbReference type="EMBL" id="LLKB01000005">
    <property type="protein sequence ID" value="KQC84660.1"/>
    <property type="molecule type" value="Genomic_DNA"/>
</dbReference>
<gene>
    <name evidence="2" type="ORF">APZ18_07945</name>
</gene>
<feature type="transmembrane region" description="Helical" evidence="1">
    <location>
        <begin position="50"/>
        <end position="69"/>
    </location>
</feature>
<evidence type="ECO:0000313" key="2">
    <source>
        <dbReference type="EMBL" id="KQC84660.1"/>
    </source>
</evidence>
<keyword evidence="1" id="KW-1133">Transmembrane helix</keyword>
<proteinExistence type="predicted"/>
<keyword evidence="3" id="KW-1185">Reference proteome</keyword>
<sequence>MAMNFSEEEKKKMLEDESEIYQKRDDGLDANNGQLKKLKGREKRAYFRQYYLGTVAVVIVVAILAVLFFKNAVQKKPHCVLYIAIEDDVLDEDKVADFEKAVEKYLNIDTKNEYVKVDNGTSDQEIQTYIYSGVVDVIIASEDTYKRWANEGCMADPSSSDTVSFYKDYDKNKKYFAKYVSGEELRKSKQSAEKLKSSEGKTYNFGLYLSDSKKYKETLGGLLKKPVAGITATSKNTEEAKQFIKWMME</sequence>
<name>A0AAW3JQ88_9FIRM</name>
<keyword evidence="1" id="KW-0812">Transmembrane</keyword>
<keyword evidence="1" id="KW-0472">Membrane</keyword>
<dbReference type="RefSeq" id="WP_055943589.1">
    <property type="nucleotide sequence ID" value="NZ_JAQDCV010000002.1"/>
</dbReference>
<comment type="caution">
    <text evidence="2">The sequence shown here is derived from an EMBL/GenBank/DDBJ whole genome shotgun (WGS) entry which is preliminary data.</text>
</comment>
<reference evidence="2 3" key="1">
    <citation type="submission" date="2015-10" db="EMBL/GenBank/DDBJ databases">
        <title>Butyribacter intestini gen. nov., sp. nov., a butyric acid-producing bacterium of the family Lachnospiraceae isolated from the human faeces.</title>
        <authorList>
            <person name="Zou Y."/>
            <person name="Xue W."/>
            <person name="Luo G."/>
            <person name="Lv M."/>
        </authorList>
    </citation>
    <scope>NUCLEOTIDE SEQUENCE [LARGE SCALE GENOMIC DNA]</scope>
    <source>
        <strain evidence="2 3">TF01-11</strain>
    </source>
</reference>
<evidence type="ECO:0008006" key="4">
    <source>
        <dbReference type="Google" id="ProtNLM"/>
    </source>
</evidence>
<dbReference type="AlphaFoldDB" id="A0AAW3JQ88"/>